<evidence type="ECO:0000313" key="2">
    <source>
        <dbReference type="Proteomes" id="UP000639606"/>
    </source>
</evidence>
<dbReference type="NCBIfam" id="TIGR04267">
    <property type="entry name" value="mod_HExxH"/>
    <property type="match status" value="1"/>
</dbReference>
<dbReference type="Proteomes" id="UP000639606">
    <property type="component" value="Unassembled WGS sequence"/>
</dbReference>
<accession>A0A918AU01</accession>
<dbReference type="AlphaFoldDB" id="A0A918AU01"/>
<dbReference type="EMBL" id="BMRG01000026">
    <property type="protein sequence ID" value="GGP84418.1"/>
    <property type="molecule type" value="Genomic_DNA"/>
</dbReference>
<dbReference type="InterPro" id="IPR026337">
    <property type="entry name" value="AKG_HExxH"/>
</dbReference>
<dbReference type="RefSeq" id="WP_189227445.1">
    <property type="nucleotide sequence ID" value="NZ_BMRG01000026.1"/>
</dbReference>
<proteinExistence type="predicted"/>
<reference evidence="1" key="1">
    <citation type="journal article" date="2014" name="Int. J. Syst. Evol. Microbiol.">
        <title>Complete genome sequence of Corynebacterium casei LMG S-19264T (=DSM 44701T), isolated from a smear-ripened cheese.</title>
        <authorList>
            <consortium name="US DOE Joint Genome Institute (JGI-PGF)"/>
            <person name="Walter F."/>
            <person name="Albersmeier A."/>
            <person name="Kalinowski J."/>
            <person name="Ruckert C."/>
        </authorList>
    </citation>
    <scope>NUCLEOTIDE SEQUENCE</scope>
    <source>
        <strain evidence="1">JCM 3313</strain>
    </source>
</reference>
<sequence>MTSGDAAAAGPGTHRLPRFVFDQFLTGAVSSAGIAFLRKGQYSLRRLKLRVLADAAAELAHRLGPFADVDAAWRVLAEVERSDAAVVEDVLLYPSVGVWLSRALRHVLGGIEDPTPMWSEVGGFHALAAAAAVRGGVPCELAVPVVHGSVALPSVGLFRLSTGFPVGHARLRNTATETVVTAFGSTSPARFEPVKRYSEHRRGHRVRVVFDDLDPYRGFGGPKAADPLDDNEYDQWRKLMGEAWDLLTAHHSRWAEELSATLATVIPLSAEHDVFAASSSAAFGGIAMSPKRSATEFAEALVHEVQHSKVNALLDLVDLHHGDETPRYYAPWRDDPRPVVGMLHGIYAFISVVEFWNAQRGSAPPALARRAHYAFGLRAHQVGQAVRTLLAVEGLTGLGREFVTAVADRLAACGPVELPGELAATVEAITTEHRGRWRVRHVRPEPAVVAELADAWLSAGSAFPVVGPDHVVLAPSSGGSRLGELLKRRAMGTDRLDFGDGPDSALARGDRRGAVEGYAALIRAAPHEEAAWVGLGLALGSTALRRTPEVVRAVHLAATRSGAAPDPVELAAWFDRTAS</sequence>
<gene>
    <name evidence="1" type="ORF">GCM10010185_67850</name>
</gene>
<keyword evidence="2" id="KW-1185">Reference proteome</keyword>
<protein>
    <submittedName>
        <fullName evidence="1">HEXXH motif domain-containing protein</fullName>
    </submittedName>
</protein>
<organism evidence="1 2">
    <name type="scientific">Saccharothrix coeruleofusca</name>
    <dbReference type="NCBI Taxonomy" id="33919"/>
    <lineage>
        <taxon>Bacteria</taxon>
        <taxon>Bacillati</taxon>
        <taxon>Actinomycetota</taxon>
        <taxon>Actinomycetes</taxon>
        <taxon>Pseudonocardiales</taxon>
        <taxon>Pseudonocardiaceae</taxon>
        <taxon>Saccharothrix</taxon>
    </lineage>
</organism>
<name>A0A918AU01_9PSEU</name>
<reference evidence="1" key="2">
    <citation type="submission" date="2020-09" db="EMBL/GenBank/DDBJ databases">
        <authorList>
            <person name="Sun Q."/>
            <person name="Ohkuma M."/>
        </authorList>
    </citation>
    <scope>NUCLEOTIDE SEQUENCE</scope>
    <source>
        <strain evidence="1">JCM 3313</strain>
    </source>
</reference>
<comment type="caution">
    <text evidence="1">The sequence shown here is derived from an EMBL/GenBank/DDBJ whole genome shotgun (WGS) entry which is preliminary data.</text>
</comment>
<evidence type="ECO:0000313" key="1">
    <source>
        <dbReference type="EMBL" id="GGP84418.1"/>
    </source>
</evidence>